<proteinExistence type="predicted"/>
<evidence type="ECO:0000313" key="2">
    <source>
        <dbReference type="EMBL" id="KAF2454154.1"/>
    </source>
</evidence>
<keyword evidence="3" id="KW-1185">Reference proteome</keyword>
<protein>
    <submittedName>
        <fullName evidence="2">Uncharacterized protein</fullName>
    </submittedName>
</protein>
<reference evidence="2" key="1">
    <citation type="journal article" date="2020" name="Stud. Mycol.">
        <title>101 Dothideomycetes genomes: a test case for predicting lifestyles and emergence of pathogens.</title>
        <authorList>
            <person name="Haridas S."/>
            <person name="Albert R."/>
            <person name="Binder M."/>
            <person name="Bloem J."/>
            <person name="Labutti K."/>
            <person name="Salamov A."/>
            <person name="Andreopoulos B."/>
            <person name="Baker S."/>
            <person name="Barry K."/>
            <person name="Bills G."/>
            <person name="Bluhm B."/>
            <person name="Cannon C."/>
            <person name="Castanera R."/>
            <person name="Culley D."/>
            <person name="Daum C."/>
            <person name="Ezra D."/>
            <person name="Gonzalez J."/>
            <person name="Henrissat B."/>
            <person name="Kuo A."/>
            <person name="Liang C."/>
            <person name="Lipzen A."/>
            <person name="Lutzoni F."/>
            <person name="Magnuson J."/>
            <person name="Mondo S."/>
            <person name="Nolan M."/>
            <person name="Ohm R."/>
            <person name="Pangilinan J."/>
            <person name="Park H.-J."/>
            <person name="Ramirez L."/>
            <person name="Alfaro M."/>
            <person name="Sun H."/>
            <person name="Tritt A."/>
            <person name="Yoshinaga Y."/>
            <person name="Zwiers L.-H."/>
            <person name="Turgeon B."/>
            <person name="Goodwin S."/>
            <person name="Spatafora J."/>
            <person name="Crous P."/>
            <person name="Grigoriev I."/>
        </authorList>
    </citation>
    <scope>NUCLEOTIDE SEQUENCE</scope>
    <source>
        <strain evidence="2">ATCC 16933</strain>
    </source>
</reference>
<evidence type="ECO:0000313" key="3">
    <source>
        <dbReference type="Proteomes" id="UP000799766"/>
    </source>
</evidence>
<accession>A0A6A6NRU0</accession>
<organism evidence="2 3">
    <name type="scientific">Lineolata rhizophorae</name>
    <dbReference type="NCBI Taxonomy" id="578093"/>
    <lineage>
        <taxon>Eukaryota</taxon>
        <taxon>Fungi</taxon>
        <taxon>Dikarya</taxon>
        <taxon>Ascomycota</taxon>
        <taxon>Pezizomycotina</taxon>
        <taxon>Dothideomycetes</taxon>
        <taxon>Dothideomycetes incertae sedis</taxon>
        <taxon>Lineolatales</taxon>
        <taxon>Lineolataceae</taxon>
        <taxon>Lineolata</taxon>
    </lineage>
</organism>
<dbReference type="EMBL" id="MU001693">
    <property type="protein sequence ID" value="KAF2454154.1"/>
    <property type="molecule type" value="Genomic_DNA"/>
</dbReference>
<dbReference type="AlphaFoldDB" id="A0A6A6NRU0"/>
<dbReference type="Proteomes" id="UP000799766">
    <property type="component" value="Unassembled WGS sequence"/>
</dbReference>
<feature type="region of interest" description="Disordered" evidence="1">
    <location>
        <begin position="72"/>
        <end position="101"/>
    </location>
</feature>
<gene>
    <name evidence="2" type="ORF">BDY21DRAFT_354238</name>
</gene>
<name>A0A6A6NRU0_9PEZI</name>
<sequence>MAAHIGSFYFCAHARLLFRPGPLPRIKAVAVSGFEGIRAPVCPSPLLQTSNPNPFPPPDPQARFQHLPIARYGPGTHDTRRAGRAVYRSPPTSHTLHAKPS</sequence>
<feature type="non-terminal residue" evidence="2">
    <location>
        <position position="1"/>
    </location>
</feature>
<evidence type="ECO:0000256" key="1">
    <source>
        <dbReference type="SAM" id="MobiDB-lite"/>
    </source>
</evidence>